<evidence type="ECO:0000256" key="6">
    <source>
        <dbReference type="SAM" id="SignalP"/>
    </source>
</evidence>
<evidence type="ECO:0000256" key="1">
    <source>
        <dbReference type="ARBA" id="ARBA00004167"/>
    </source>
</evidence>
<feature type="domain" description="Death" evidence="7">
    <location>
        <begin position="332"/>
        <end position="398"/>
    </location>
</feature>
<comment type="similarity">
    <text evidence="2">Belongs to the unc-5 family.</text>
</comment>
<sequence>MAPMRVMALRVSLTTSLLFSPSCPDGQTLLSPVIICGGAPNLVLKKPVILSFQHCASLQHGHWTLAVYNSGDDVVLPGQSCTWDRVVQLGDETIITPVFTQLDSTHCHLMIETLGRYALIGRSANAGGYAVKSLQVAAFVSPMSVPSVDADLRLRIYCMEDNRSSLQGVLAVERKLQGQLVDQPKTLLFQDGGGGLLLKVDPGQHYRVSPPQRQEIQFPLVWSSPQTALLMSVSLEKIDPCAPDIVIGHILMSQLHPVPVASLPLPLPRSQTLLLELDLQQTSMIYPQPGLAANFNASAGKLSLEPCDKVFRISGIVKKHLCQSLDPPNLQGNDWRLLAQHLGMDRYINYFATKSSPTEAILDLWEARNRDVNAVPEIVAILLSMNRRDAAVSLQQIPSATVQPMVW</sequence>
<dbReference type="FunFam" id="1.10.533.10:FF:000092">
    <property type="entry name" value="Netrin receptor unc-5"/>
    <property type="match status" value="1"/>
</dbReference>
<dbReference type="Pfam" id="PF00791">
    <property type="entry name" value="ZU5"/>
    <property type="match status" value="1"/>
</dbReference>
<evidence type="ECO:0000259" key="7">
    <source>
        <dbReference type="PROSITE" id="PS50017"/>
    </source>
</evidence>
<dbReference type="AlphaFoldDB" id="A0A7R9BFG2"/>
<reference evidence="8" key="1">
    <citation type="submission" date="2020-11" db="EMBL/GenBank/DDBJ databases">
        <authorList>
            <person name="Tran Van P."/>
        </authorList>
    </citation>
    <scope>NUCLEOTIDE SEQUENCE</scope>
</reference>
<feature type="chain" id="PRO_5036402911" description="Death domain-containing protein" evidence="6">
    <location>
        <begin position="17"/>
        <end position="407"/>
    </location>
</feature>
<evidence type="ECO:0000256" key="5">
    <source>
        <dbReference type="ARBA" id="ARBA00023136"/>
    </source>
</evidence>
<keyword evidence="6" id="KW-0732">Signal</keyword>
<dbReference type="Pfam" id="PF00531">
    <property type="entry name" value="Death"/>
    <property type="match status" value="1"/>
</dbReference>
<keyword evidence="3" id="KW-0812">Transmembrane</keyword>
<evidence type="ECO:0000256" key="4">
    <source>
        <dbReference type="ARBA" id="ARBA00022989"/>
    </source>
</evidence>
<dbReference type="InterPro" id="IPR000906">
    <property type="entry name" value="ZU5_dom"/>
</dbReference>
<dbReference type="InterPro" id="IPR011029">
    <property type="entry name" value="DEATH-like_dom_sf"/>
</dbReference>
<keyword evidence="9" id="KW-1185">Reference proteome</keyword>
<dbReference type="EMBL" id="OA882125">
    <property type="protein sequence ID" value="CAD7273058.1"/>
    <property type="molecule type" value="Genomic_DNA"/>
</dbReference>
<keyword evidence="4" id="KW-1133">Transmembrane helix</keyword>
<dbReference type="PANTHER" id="PTHR12582:SF47">
    <property type="entry name" value="NETRIN RECEPTOR UNC-5"/>
    <property type="match status" value="1"/>
</dbReference>
<dbReference type="OrthoDB" id="5973910at2759"/>
<dbReference type="SMART" id="SM00005">
    <property type="entry name" value="DEATH"/>
    <property type="match status" value="1"/>
</dbReference>
<evidence type="ECO:0000256" key="3">
    <source>
        <dbReference type="ARBA" id="ARBA00022692"/>
    </source>
</evidence>
<dbReference type="PANTHER" id="PTHR12582">
    <property type="entry name" value="NETRIN RECEPTOR UNC5"/>
    <property type="match status" value="1"/>
</dbReference>
<dbReference type="Pfam" id="PF17217">
    <property type="entry name" value="UPA"/>
    <property type="match status" value="1"/>
</dbReference>
<organism evidence="8">
    <name type="scientific">Notodromas monacha</name>
    <dbReference type="NCBI Taxonomy" id="399045"/>
    <lineage>
        <taxon>Eukaryota</taxon>
        <taxon>Metazoa</taxon>
        <taxon>Ecdysozoa</taxon>
        <taxon>Arthropoda</taxon>
        <taxon>Crustacea</taxon>
        <taxon>Oligostraca</taxon>
        <taxon>Ostracoda</taxon>
        <taxon>Podocopa</taxon>
        <taxon>Podocopida</taxon>
        <taxon>Cypridocopina</taxon>
        <taxon>Cypridoidea</taxon>
        <taxon>Cyprididae</taxon>
        <taxon>Notodromas</taxon>
    </lineage>
</organism>
<dbReference type="EMBL" id="CAJPEX010000088">
    <property type="protein sequence ID" value="CAG0913210.1"/>
    <property type="molecule type" value="Genomic_DNA"/>
</dbReference>
<dbReference type="Proteomes" id="UP000678499">
    <property type="component" value="Unassembled WGS sequence"/>
</dbReference>
<feature type="signal peptide" evidence="6">
    <location>
        <begin position="1"/>
        <end position="16"/>
    </location>
</feature>
<dbReference type="SUPFAM" id="SSF47986">
    <property type="entry name" value="DEATH domain"/>
    <property type="match status" value="1"/>
</dbReference>
<dbReference type="Gene3D" id="1.10.533.10">
    <property type="entry name" value="Death Domain, Fas"/>
    <property type="match status" value="1"/>
</dbReference>
<dbReference type="GO" id="GO:0008045">
    <property type="term" value="P:motor neuron axon guidance"/>
    <property type="evidence" value="ECO:0007669"/>
    <property type="project" value="TreeGrafter"/>
</dbReference>
<evidence type="ECO:0000313" key="9">
    <source>
        <dbReference type="Proteomes" id="UP000678499"/>
    </source>
</evidence>
<keyword evidence="5" id="KW-0472">Membrane</keyword>
<gene>
    <name evidence="8" type="ORF">NMOB1V02_LOCUS962</name>
</gene>
<dbReference type="InterPro" id="IPR033772">
    <property type="entry name" value="UPA"/>
</dbReference>
<dbReference type="CDD" id="cd08781">
    <property type="entry name" value="Death_UNC5-like"/>
    <property type="match status" value="1"/>
</dbReference>
<name>A0A7R9BFG2_9CRUS</name>
<dbReference type="GO" id="GO:0005042">
    <property type="term" value="F:netrin receptor activity"/>
    <property type="evidence" value="ECO:0007669"/>
    <property type="project" value="InterPro"/>
</dbReference>
<dbReference type="PROSITE" id="PS50017">
    <property type="entry name" value="DEATH_DOMAIN"/>
    <property type="match status" value="1"/>
</dbReference>
<dbReference type="InterPro" id="IPR037936">
    <property type="entry name" value="UNC5A-D"/>
</dbReference>
<dbReference type="InterPro" id="IPR000488">
    <property type="entry name" value="Death_dom"/>
</dbReference>
<proteinExistence type="inferred from homology"/>
<dbReference type="GO" id="GO:0016020">
    <property type="term" value="C:membrane"/>
    <property type="evidence" value="ECO:0007669"/>
    <property type="project" value="UniProtKB-SubCell"/>
</dbReference>
<dbReference type="SMART" id="SM00218">
    <property type="entry name" value="ZU5"/>
    <property type="match status" value="1"/>
</dbReference>
<protein>
    <recommendedName>
        <fullName evidence="7">Death domain-containing protein</fullName>
    </recommendedName>
</protein>
<comment type="subcellular location">
    <subcellularLocation>
        <location evidence="1">Membrane</location>
        <topology evidence="1">Single-pass membrane protein</topology>
    </subcellularLocation>
</comment>
<dbReference type="Gene3D" id="2.60.220.30">
    <property type="match status" value="1"/>
</dbReference>
<evidence type="ECO:0000313" key="8">
    <source>
        <dbReference type="EMBL" id="CAD7273058.1"/>
    </source>
</evidence>
<accession>A0A7R9BFG2</accession>
<evidence type="ECO:0000256" key="2">
    <source>
        <dbReference type="ARBA" id="ARBA00009844"/>
    </source>
</evidence>